<dbReference type="Pfam" id="PF13899">
    <property type="entry name" value="Thioredoxin_7"/>
    <property type="match status" value="1"/>
</dbReference>
<evidence type="ECO:0000256" key="7">
    <source>
        <dbReference type="SAM" id="Phobius"/>
    </source>
</evidence>
<feature type="domain" description="Thiol:disulfide interchange protein DsbD N-terminal" evidence="10">
    <location>
        <begin position="42"/>
        <end position="150"/>
    </location>
</feature>
<protein>
    <submittedName>
        <fullName evidence="11">Thiol:disulfide interchange protein DsbD</fullName>
        <ecNumber evidence="11">1.8.1.8</ecNumber>
    </submittedName>
</protein>
<dbReference type="SUPFAM" id="SSF52833">
    <property type="entry name" value="Thioredoxin-like"/>
    <property type="match status" value="1"/>
</dbReference>
<evidence type="ECO:0000256" key="5">
    <source>
        <dbReference type="ARBA" id="ARBA00023136"/>
    </source>
</evidence>
<dbReference type="OrthoDB" id="9811036at2"/>
<dbReference type="EC" id="1.8.1.8" evidence="11"/>
<accession>A0A5S9N746</accession>
<name>A0A5S9N746_9GAMM</name>
<dbReference type="GO" id="GO:0016020">
    <property type="term" value="C:membrane"/>
    <property type="evidence" value="ECO:0007669"/>
    <property type="project" value="UniProtKB-SubCell"/>
</dbReference>
<dbReference type="Gene3D" id="3.40.30.10">
    <property type="entry name" value="Glutaredoxin"/>
    <property type="match status" value="1"/>
</dbReference>
<dbReference type="InterPro" id="IPR036249">
    <property type="entry name" value="Thioredoxin-like_sf"/>
</dbReference>
<keyword evidence="2 7" id="KW-0812">Transmembrane</keyword>
<evidence type="ECO:0000256" key="4">
    <source>
        <dbReference type="ARBA" id="ARBA00022989"/>
    </source>
</evidence>
<dbReference type="InterPro" id="IPR036929">
    <property type="entry name" value="DsbDN_sf"/>
</dbReference>
<sequence length="591" mass="65251">MRIIFRTLLSGLFMSLCLSLSQAQAQTLGPLLEPLDNIDNAETFLDVDVAYVPDHVIEGDRLILRWQIADGYYLYRHGFNFNWEDQGRWNADQMAIERGLEKSDEFFGSVETYRNGIQVAIPLDEIDQQDFSVTIQGCADKGLCYPPRKLSYTADQAKQLVSDTKAQDLAEKTDTEQPDAGNPAPKTPATTDWQLVLLAWVSAFFGGMILNLMPCVFPVLSIKVFQLVQHTETAEARRQSLAYLAGSVVSFVTVAAIMLAVRASGSAVGWGFQLQNPWFVGVLIYLFFALGLSMSGFWHFGERFMGTGQSLTTKQGSKGAFFTGVLAVLVASPCTAPFMGSALGVALTQPAWVSLTIFAALGTGMAFPLAIIGFVPALARLLPKPGAWMNTFKELFAFPLYATAIWLTWVLANQAGSNAVALILTGCLLTTLTLWAWQRQGHVYRTVGLVALITALYLPFSSLFHQGAIVSNAHADQDHVVFSEKTLEAYRQRGDAVFVDLTADWCITCLANEARVLNTDDVRNTMKENNITLMIGDWTDYDEEITHYINRFGRNGIPLYVYYPAGKGSEPIVLPQILQSEHLISVLTEKP</sequence>
<feature type="domain" description="Cytochrome C biogenesis protein transmembrane" evidence="9">
    <location>
        <begin position="199"/>
        <end position="408"/>
    </location>
</feature>
<keyword evidence="12" id="KW-1185">Reference proteome</keyword>
<dbReference type="SUPFAM" id="SSF74863">
    <property type="entry name" value="Thiol:disulfide interchange protein DsbD, N-terminal domain (DsbD-alpha)"/>
    <property type="match status" value="1"/>
</dbReference>
<dbReference type="Gene3D" id="2.60.40.1250">
    <property type="entry name" value="Thiol:disulfide interchange protein DsbD, N-terminal domain"/>
    <property type="match status" value="1"/>
</dbReference>
<proteinExistence type="predicted"/>
<feature type="chain" id="PRO_5024820549" evidence="8">
    <location>
        <begin position="26"/>
        <end position="591"/>
    </location>
</feature>
<keyword evidence="5 7" id="KW-0472">Membrane</keyword>
<dbReference type="GO" id="GO:0047134">
    <property type="term" value="F:protein-disulfide reductase [NAD(P)H] activity"/>
    <property type="evidence" value="ECO:0007669"/>
    <property type="project" value="UniProtKB-EC"/>
</dbReference>
<evidence type="ECO:0000259" key="10">
    <source>
        <dbReference type="Pfam" id="PF11412"/>
    </source>
</evidence>
<feature type="transmembrane region" description="Helical" evidence="7">
    <location>
        <begin position="241"/>
        <end position="263"/>
    </location>
</feature>
<evidence type="ECO:0000313" key="12">
    <source>
        <dbReference type="Proteomes" id="UP000441399"/>
    </source>
</evidence>
<dbReference type="GO" id="GO:0045454">
    <property type="term" value="P:cell redox homeostasis"/>
    <property type="evidence" value="ECO:0007669"/>
    <property type="project" value="TreeGrafter"/>
</dbReference>
<dbReference type="GO" id="GO:0017004">
    <property type="term" value="P:cytochrome complex assembly"/>
    <property type="evidence" value="ECO:0007669"/>
    <property type="project" value="UniProtKB-KW"/>
</dbReference>
<dbReference type="Pfam" id="PF02683">
    <property type="entry name" value="DsbD_TM"/>
    <property type="match status" value="1"/>
</dbReference>
<feature type="transmembrane region" description="Helical" evidence="7">
    <location>
        <begin position="395"/>
        <end position="412"/>
    </location>
</feature>
<dbReference type="InterPro" id="IPR003834">
    <property type="entry name" value="Cyt_c_assmbl_TM_dom"/>
</dbReference>
<dbReference type="PANTHER" id="PTHR32234:SF3">
    <property type="entry name" value="SUPPRESSION OF COPPER SENSITIVITY PROTEIN"/>
    <property type="match status" value="1"/>
</dbReference>
<evidence type="ECO:0000259" key="9">
    <source>
        <dbReference type="Pfam" id="PF02683"/>
    </source>
</evidence>
<dbReference type="AlphaFoldDB" id="A0A5S9N746"/>
<gene>
    <name evidence="11" type="primary">dsbD_1</name>
    <name evidence="11" type="ORF">OPDIPICF_00750</name>
</gene>
<feature type="transmembrane region" description="Helical" evidence="7">
    <location>
        <begin position="444"/>
        <end position="464"/>
    </location>
</feature>
<dbReference type="Pfam" id="PF11412">
    <property type="entry name" value="DsbD_N"/>
    <property type="match status" value="1"/>
</dbReference>
<dbReference type="InterPro" id="IPR035671">
    <property type="entry name" value="DsbD_gamma"/>
</dbReference>
<keyword evidence="11" id="KW-0560">Oxidoreductase</keyword>
<feature type="transmembrane region" description="Helical" evidence="7">
    <location>
        <begin position="351"/>
        <end position="375"/>
    </location>
</feature>
<feature type="transmembrane region" description="Helical" evidence="7">
    <location>
        <begin position="278"/>
        <end position="298"/>
    </location>
</feature>
<feature type="compositionally biased region" description="Basic and acidic residues" evidence="6">
    <location>
        <begin position="165"/>
        <end position="175"/>
    </location>
</feature>
<dbReference type="Proteomes" id="UP000441399">
    <property type="component" value="Unassembled WGS sequence"/>
</dbReference>
<evidence type="ECO:0000256" key="1">
    <source>
        <dbReference type="ARBA" id="ARBA00004141"/>
    </source>
</evidence>
<reference evidence="11 12" key="1">
    <citation type="submission" date="2019-11" db="EMBL/GenBank/DDBJ databases">
        <authorList>
            <person name="Holert J."/>
        </authorList>
    </citation>
    <scope>NUCLEOTIDE SEQUENCE [LARGE SCALE GENOMIC DNA]</scope>
    <source>
        <strain evidence="11">SB11_3</strain>
    </source>
</reference>
<evidence type="ECO:0000256" key="8">
    <source>
        <dbReference type="SAM" id="SignalP"/>
    </source>
</evidence>
<dbReference type="InterPro" id="IPR028250">
    <property type="entry name" value="DsbDN"/>
</dbReference>
<keyword evidence="8" id="KW-0732">Signal</keyword>
<keyword evidence="3" id="KW-0201">Cytochrome c-type biogenesis</keyword>
<comment type="subcellular location">
    <subcellularLocation>
        <location evidence="1">Membrane</location>
        <topology evidence="1">Multi-pass membrane protein</topology>
    </subcellularLocation>
</comment>
<dbReference type="CDD" id="cd02953">
    <property type="entry name" value="DsbDgamma"/>
    <property type="match status" value="1"/>
</dbReference>
<evidence type="ECO:0000256" key="6">
    <source>
        <dbReference type="SAM" id="MobiDB-lite"/>
    </source>
</evidence>
<evidence type="ECO:0000256" key="2">
    <source>
        <dbReference type="ARBA" id="ARBA00022692"/>
    </source>
</evidence>
<feature type="signal peptide" evidence="8">
    <location>
        <begin position="1"/>
        <end position="25"/>
    </location>
</feature>
<organism evidence="11 12">
    <name type="scientific">BD1-7 clade bacterium</name>
    <dbReference type="NCBI Taxonomy" id="2029982"/>
    <lineage>
        <taxon>Bacteria</taxon>
        <taxon>Pseudomonadati</taxon>
        <taxon>Pseudomonadota</taxon>
        <taxon>Gammaproteobacteria</taxon>
        <taxon>Cellvibrionales</taxon>
        <taxon>Spongiibacteraceae</taxon>
        <taxon>BD1-7 clade</taxon>
    </lineage>
</organism>
<dbReference type="EMBL" id="CACSIO010000001">
    <property type="protein sequence ID" value="CAA0084929.1"/>
    <property type="molecule type" value="Genomic_DNA"/>
</dbReference>
<feature type="transmembrane region" description="Helical" evidence="7">
    <location>
        <begin position="319"/>
        <end position="339"/>
    </location>
</feature>
<dbReference type="PANTHER" id="PTHR32234">
    <property type="entry name" value="THIOL:DISULFIDE INTERCHANGE PROTEIN DSBD"/>
    <property type="match status" value="1"/>
</dbReference>
<feature type="transmembrane region" description="Helical" evidence="7">
    <location>
        <begin position="418"/>
        <end position="437"/>
    </location>
</feature>
<feature type="transmembrane region" description="Helical" evidence="7">
    <location>
        <begin position="195"/>
        <end position="220"/>
    </location>
</feature>
<evidence type="ECO:0000256" key="3">
    <source>
        <dbReference type="ARBA" id="ARBA00022748"/>
    </source>
</evidence>
<evidence type="ECO:0000313" key="11">
    <source>
        <dbReference type="EMBL" id="CAA0084929.1"/>
    </source>
</evidence>
<feature type="region of interest" description="Disordered" evidence="6">
    <location>
        <begin position="165"/>
        <end position="188"/>
    </location>
</feature>
<keyword evidence="4 7" id="KW-1133">Transmembrane helix</keyword>